<keyword evidence="5 9" id="KW-0067">ATP-binding</keyword>
<dbReference type="AlphaFoldDB" id="A0A6J4LVS6"/>
<dbReference type="FunFam" id="2.60.200.30:FF:000007">
    <property type="entry name" value="NAD kinase"/>
    <property type="match status" value="1"/>
</dbReference>
<feature type="binding site" evidence="9">
    <location>
        <position position="175"/>
    </location>
    <ligand>
        <name>NAD(+)</name>
        <dbReference type="ChEBI" id="CHEBI:57540"/>
    </ligand>
</feature>
<reference evidence="10" key="1">
    <citation type="submission" date="2020-02" db="EMBL/GenBank/DDBJ databases">
        <authorList>
            <person name="Meier V. D."/>
        </authorList>
    </citation>
    <scope>NUCLEOTIDE SEQUENCE</scope>
    <source>
        <strain evidence="10">AVDCRST_MAG16</strain>
    </source>
</reference>
<organism evidence="10">
    <name type="scientific">uncultured Frankineae bacterium</name>
    <dbReference type="NCBI Taxonomy" id="437475"/>
    <lineage>
        <taxon>Bacteria</taxon>
        <taxon>Bacillati</taxon>
        <taxon>Actinomycetota</taxon>
        <taxon>Actinomycetes</taxon>
        <taxon>Frankiales</taxon>
        <taxon>environmental samples</taxon>
    </lineage>
</organism>
<dbReference type="Gene3D" id="2.60.200.30">
    <property type="entry name" value="Probable inorganic polyphosphate/atp-NAD kinase, domain 2"/>
    <property type="match status" value="1"/>
</dbReference>
<keyword evidence="2 9" id="KW-0808">Transferase</keyword>
<accession>A0A6J4LVS6</accession>
<keyword evidence="4 9" id="KW-0418">Kinase</keyword>
<dbReference type="Pfam" id="PF20143">
    <property type="entry name" value="NAD_kinase_C"/>
    <property type="match status" value="1"/>
</dbReference>
<gene>
    <name evidence="9" type="primary">nadK</name>
    <name evidence="10" type="ORF">AVDCRST_MAG16-1838</name>
</gene>
<dbReference type="GO" id="GO:0005737">
    <property type="term" value="C:cytoplasm"/>
    <property type="evidence" value="ECO:0007669"/>
    <property type="project" value="UniProtKB-SubCell"/>
</dbReference>
<keyword evidence="1 9" id="KW-0963">Cytoplasm</keyword>
<evidence type="ECO:0000256" key="5">
    <source>
        <dbReference type="ARBA" id="ARBA00022840"/>
    </source>
</evidence>
<evidence type="ECO:0000256" key="2">
    <source>
        <dbReference type="ARBA" id="ARBA00022679"/>
    </source>
</evidence>
<dbReference type="SUPFAM" id="SSF111331">
    <property type="entry name" value="NAD kinase/diacylglycerol kinase-like"/>
    <property type="match status" value="1"/>
</dbReference>
<comment type="subcellular location">
    <subcellularLocation>
        <location evidence="9">Cytoplasm</location>
    </subcellularLocation>
</comment>
<dbReference type="GO" id="GO:0046872">
    <property type="term" value="F:metal ion binding"/>
    <property type="evidence" value="ECO:0007669"/>
    <property type="project" value="UniProtKB-UniRule"/>
</dbReference>
<protein>
    <recommendedName>
        <fullName evidence="9">NAD kinase</fullName>
        <ecNumber evidence="9">2.7.1.23</ecNumber>
    </recommendedName>
    <alternativeName>
        <fullName evidence="9">ATP-dependent NAD kinase</fullName>
    </alternativeName>
</protein>
<comment type="similarity">
    <text evidence="9">Belongs to the NAD kinase family.</text>
</comment>
<feature type="binding site" evidence="9">
    <location>
        <position position="76"/>
    </location>
    <ligand>
        <name>NAD(+)</name>
        <dbReference type="ChEBI" id="CHEBI:57540"/>
    </ligand>
</feature>
<dbReference type="HAMAP" id="MF_00361">
    <property type="entry name" value="NAD_kinase"/>
    <property type="match status" value="1"/>
</dbReference>
<dbReference type="InterPro" id="IPR002504">
    <property type="entry name" value="NADK"/>
</dbReference>
<feature type="binding site" evidence="9">
    <location>
        <begin position="145"/>
        <end position="146"/>
    </location>
    <ligand>
        <name>NAD(+)</name>
        <dbReference type="ChEBI" id="CHEBI:57540"/>
    </ligand>
</feature>
<evidence type="ECO:0000256" key="9">
    <source>
        <dbReference type="HAMAP-Rule" id="MF_00361"/>
    </source>
</evidence>
<name>A0A6J4LVS6_9ACTN</name>
<keyword evidence="3 9" id="KW-0547">Nucleotide-binding</keyword>
<evidence type="ECO:0000256" key="4">
    <source>
        <dbReference type="ARBA" id="ARBA00022777"/>
    </source>
</evidence>
<dbReference type="EC" id="2.7.1.23" evidence="9"/>
<feature type="binding site" evidence="9">
    <location>
        <begin position="186"/>
        <end position="191"/>
    </location>
    <ligand>
        <name>NAD(+)</name>
        <dbReference type="ChEBI" id="CHEBI:57540"/>
    </ligand>
</feature>
<comment type="caution">
    <text evidence="9">Lacks conserved residue(s) required for the propagation of feature annotation.</text>
</comment>
<dbReference type="EMBL" id="CADCUE010000164">
    <property type="protein sequence ID" value="CAA9341282.1"/>
    <property type="molecule type" value="Genomic_DNA"/>
</dbReference>
<keyword evidence="7 9" id="KW-0520">NAD</keyword>
<dbReference type="GO" id="GO:0051287">
    <property type="term" value="F:NAD binding"/>
    <property type="evidence" value="ECO:0007669"/>
    <property type="project" value="UniProtKB-ARBA"/>
</dbReference>
<evidence type="ECO:0000256" key="3">
    <source>
        <dbReference type="ARBA" id="ARBA00022741"/>
    </source>
</evidence>
<dbReference type="PANTHER" id="PTHR20275:SF0">
    <property type="entry name" value="NAD KINASE"/>
    <property type="match status" value="1"/>
</dbReference>
<dbReference type="Pfam" id="PF01513">
    <property type="entry name" value="NAD_kinase"/>
    <property type="match status" value="1"/>
</dbReference>
<evidence type="ECO:0000256" key="7">
    <source>
        <dbReference type="ARBA" id="ARBA00023027"/>
    </source>
</evidence>
<evidence type="ECO:0000256" key="6">
    <source>
        <dbReference type="ARBA" id="ARBA00022857"/>
    </source>
</evidence>
<evidence type="ECO:0000256" key="1">
    <source>
        <dbReference type="ARBA" id="ARBA00022490"/>
    </source>
</evidence>
<dbReference type="GO" id="GO:0003951">
    <property type="term" value="F:NAD+ kinase activity"/>
    <property type="evidence" value="ECO:0007669"/>
    <property type="project" value="UniProtKB-UniRule"/>
</dbReference>
<dbReference type="Gene3D" id="3.40.50.10330">
    <property type="entry name" value="Probable inorganic polyphosphate/atp-NAD kinase, domain 1"/>
    <property type="match status" value="1"/>
</dbReference>
<dbReference type="PANTHER" id="PTHR20275">
    <property type="entry name" value="NAD KINASE"/>
    <property type="match status" value="1"/>
</dbReference>
<comment type="function">
    <text evidence="9">Involved in the regulation of the intracellular balance of NAD and NADP, and is a key enzyme in the biosynthesis of NADP. Catalyzes specifically the phosphorylation on 2'-hydroxyl of the adenosine moiety of NAD to yield NADP.</text>
</comment>
<sequence>MTRSVLVVAHTGRAVITDAARHAIRRLQDAGVHVRALAEEVADLGLTGIELCDGGAGSAADAELVLVLGGDGSILRAAELARAASVPLLGVNLGRVGFLAEAESEDLDHTLDRVLDRDYTVEERLTLDVSVVEDGRVVDTGWALNECSVEKAARERMLELVVEVDGRPLSRWGCDGVVAATPTGSTAYAFSAGGPVVWPTVEALLVVPISAHALFARPMVASPDSVVAFEVLPSGTTAVVACDGRRTRSIGHRARVEIRRGADPVLLARTRDEPFTDTLVRKFHLPVEGWRGARER</sequence>
<feature type="binding site" evidence="9">
    <location>
        <begin position="71"/>
        <end position="72"/>
    </location>
    <ligand>
        <name>NAD(+)</name>
        <dbReference type="ChEBI" id="CHEBI:57540"/>
    </ligand>
</feature>
<comment type="cofactor">
    <cofactor evidence="9">
        <name>a divalent metal cation</name>
        <dbReference type="ChEBI" id="CHEBI:60240"/>
    </cofactor>
</comment>
<keyword evidence="6 9" id="KW-0521">NADP</keyword>
<evidence type="ECO:0000313" key="10">
    <source>
        <dbReference type="EMBL" id="CAA9341282.1"/>
    </source>
</evidence>
<feature type="active site" description="Proton acceptor" evidence="9">
    <location>
        <position position="71"/>
    </location>
</feature>
<dbReference type="GO" id="GO:0006741">
    <property type="term" value="P:NADP+ biosynthetic process"/>
    <property type="evidence" value="ECO:0007669"/>
    <property type="project" value="UniProtKB-UniRule"/>
</dbReference>
<evidence type="ECO:0000256" key="8">
    <source>
        <dbReference type="ARBA" id="ARBA00047925"/>
    </source>
</evidence>
<dbReference type="NCBIfam" id="NF002892">
    <property type="entry name" value="PRK03372.1"/>
    <property type="match status" value="1"/>
</dbReference>
<dbReference type="GO" id="GO:0005524">
    <property type="term" value="F:ATP binding"/>
    <property type="evidence" value="ECO:0007669"/>
    <property type="project" value="UniProtKB-KW"/>
</dbReference>
<dbReference type="InterPro" id="IPR017437">
    <property type="entry name" value="ATP-NAD_kinase_PpnK-typ_C"/>
</dbReference>
<dbReference type="GO" id="GO:0019674">
    <property type="term" value="P:NAD+ metabolic process"/>
    <property type="evidence" value="ECO:0007669"/>
    <property type="project" value="InterPro"/>
</dbReference>
<feature type="binding site" evidence="9">
    <location>
        <position position="156"/>
    </location>
    <ligand>
        <name>NAD(+)</name>
        <dbReference type="ChEBI" id="CHEBI:57540"/>
    </ligand>
</feature>
<comment type="catalytic activity">
    <reaction evidence="8 9">
        <text>NAD(+) + ATP = ADP + NADP(+) + H(+)</text>
        <dbReference type="Rhea" id="RHEA:18629"/>
        <dbReference type="ChEBI" id="CHEBI:15378"/>
        <dbReference type="ChEBI" id="CHEBI:30616"/>
        <dbReference type="ChEBI" id="CHEBI:57540"/>
        <dbReference type="ChEBI" id="CHEBI:58349"/>
        <dbReference type="ChEBI" id="CHEBI:456216"/>
        <dbReference type="EC" id="2.7.1.23"/>
    </reaction>
</comment>
<dbReference type="InterPro" id="IPR017438">
    <property type="entry name" value="ATP-NAD_kinase_N"/>
</dbReference>
<proteinExistence type="inferred from homology"/>
<dbReference type="InterPro" id="IPR016064">
    <property type="entry name" value="NAD/diacylglycerol_kinase_sf"/>
</dbReference>